<dbReference type="PIRSF" id="PIRSF031051">
    <property type="entry name" value="PyrdxlP_Pase_PHOSPHO2"/>
    <property type="match status" value="1"/>
</dbReference>
<dbReference type="NCBIfam" id="TIGR01488">
    <property type="entry name" value="HAD-SF-IB"/>
    <property type="match status" value="1"/>
</dbReference>
<reference evidence="7" key="1">
    <citation type="journal article" date="2023" name="PhytoFront">
        <title>Draft Genome Resources of Seven Strains of Tilletia horrida, Causal Agent of Kernel Smut of Rice.</title>
        <authorList>
            <person name="Khanal S."/>
            <person name="Antony Babu S."/>
            <person name="Zhou X.G."/>
        </authorList>
    </citation>
    <scope>NUCLEOTIDE SEQUENCE</scope>
    <source>
        <strain evidence="7">TX6</strain>
    </source>
</reference>
<keyword evidence="2 6" id="KW-0479">Metal-binding</keyword>
<dbReference type="SUPFAM" id="SSF56784">
    <property type="entry name" value="HAD-like"/>
    <property type="match status" value="1"/>
</dbReference>
<dbReference type="NCBIfam" id="TIGR01489">
    <property type="entry name" value="DKMTPPase-SF"/>
    <property type="match status" value="1"/>
</dbReference>
<accession>A0AAN6JUT6</accession>
<feature type="active site" description="Nucleophile" evidence="5">
    <location>
        <position position="30"/>
    </location>
</feature>
<feature type="binding site" evidence="6">
    <location>
        <position position="32"/>
    </location>
    <ligand>
        <name>Mg(2+)</name>
        <dbReference type="ChEBI" id="CHEBI:18420"/>
    </ligand>
</feature>
<keyword evidence="3" id="KW-0378">Hydrolase</keyword>
<evidence type="ECO:0000256" key="2">
    <source>
        <dbReference type="ARBA" id="ARBA00022723"/>
    </source>
</evidence>
<evidence type="ECO:0000256" key="4">
    <source>
        <dbReference type="ARBA" id="ARBA00022842"/>
    </source>
</evidence>
<dbReference type="GO" id="GO:0016791">
    <property type="term" value="F:phosphatase activity"/>
    <property type="evidence" value="ECO:0007669"/>
    <property type="project" value="InterPro"/>
</dbReference>
<keyword evidence="8" id="KW-1185">Reference proteome</keyword>
<dbReference type="InterPro" id="IPR006384">
    <property type="entry name" value="HAD_hydro_PyrdxlP_Pase-like"/>
</dbReference>
<dbReference type="InterPro" id="IPR016965">
    <property type="entry name" value="Pase_PHOSPHO-typ"/>
</dbReference>
<protein>
    <submittedName>
        <fullName evidence="7">Uncharacterized protein</fullName>
    </submittedName>
</protein>
<evidence type="ECO:0000313" key="8">
    <source>
        <dbReference type="Proteomes" id="UP001176517"/>
    </source>
</evidence>
<dbReference type="AlphaFoldDB" id="A0AAN6JUT6"/>
<dbReference type="InterPro" id="IPR023214">
    <property type="entry name" value="HAD_sf"/>
</dbReference>
<gene>
    <name evidence="7" type="ORF">OC846_000209</name>
</gene>
<dbReference type="PANTHER" id="PTHR20889">
    <property type="entry name" value="PHOSPHATASE, ORPHAN 1, 2"/>
    <property type="match status" value="1"/>
</dbReference>
<proteinExistence type="predicted"/>
<evidence type="ECO:0000256" key="3">
    <source>
        <dbReference type="ARBA" id="ARBA00022801"/>
    </source>
</evidence>
<dbReference type="GO" id="GO:0046872">
    <property type="term" value="F:metal ion binding"/>
    <property type="evidence" value="ECO:0007669"/>
    <property type="project" value="UniProtKB-KW"/>
</dbReference>
<comment type="caution">
    <text evidence="7">The sequence shown here is derived from an EMBL/GenBank/DDBJ whole genome shotgun (WGS) entry which is preliminary data.</text>
</comment>
<evidence type="ECO:0000313" key="7">
    <source>
        <dbReference type="EMBL" id="KAK0557914.1"/>
    </source>
</evidence>
<evidence type="ECO:0000256" key="5">
    <source>
        <dbReference type="PIRSR" id="PIRSR031051-1"/>
    </source>
</evidence>
<feature type="binding site" evidence="6">
    <location>
        <position position="210"/>
    </location>
    <ligand>
        <name>Mg(2+)</name>
        <dbReference type="ChEBI" id="CHEBI:18420"/>
    </ligand>
</feature>
<keyword evidence="4 6" id="KW-0460">Magnesium</keyword>
<dbReference type="Pfam" id="PF06888">
    <property type="entry name" value="Put_Phosphatase"/>
    <property type="match status" value="1"/>
</dbReference>
<dbReference type="Proteomes" id="UP001176517">
    <property type="component" value="Unassembled WGS sequence"/>
</dbReference>
<dbReference type="EMBL" id="JAPDMZ010000002">
    <property type="protein sequence ID" value="KAK0557914.1"/>
    <property type="molecule type" value="Genomic_DNA"/>
</dbReference>
<organism evidence="7 8">
    <name type="scientific">Tilletia horrida</name>
    <dbReference type="NCBI Taxonomy" id="155126"/>
    <lineage>
        <taxon>Eukaryota</taxon>
        <taxon>Fungi</taxon>
        <taxon>Dikarya</taxon>
        <taxon>Basidiomycota</taxon>
        <taxon>Ustilaginomycotina</taxon>
        <taxon>Exobasidiomycetes</taxon>
        <taxon>Tilletiales</taxon>
        <taxon>Tilletiaceae</taxon>
        <taxon>Tilletia</taxon>
    </lineage>
</organism>
<feature type="active site" description="Nucleophile" evidence="5">
    <location>
        <position position="32"/>
    </location>
</feature>
<comment type="cofactor">
    <cofactor evidence="1 6">
        <name>Mg(2+)</name>
        <dbReference type="ChEBI" id="CHEBI:18420"/>
    </cofactor>
</comment>
<dbReference type="Gene3D" id="3.40.50.1000">
    <property type="entry name" value="HAD superfamily/HAD-like"/>
    <property type="match status" value="1"/>
</dbReference>
<dbReference type="InterPro" id="IPR036412">
    <property type="entry name" value="HAD-like_sf"/>
</dbReference>
<sequence length="268" mass="29858">MATTSASAAAAPGATPAPLPIVKRQLVVFDFDWSLADQDTDRWVHECLAPELRRKQKALKGTMDGMDLFAGLLVDLHAKGVTPEQIKDSMRKMPFHPAMKRGVKDLKSDKQTETVFFLLSNSNTVYIDTILDHQGLQAPHFEVFSEIVTNPAEFEPSGLLRLRRRLDPNGPQHKCTVGCGPNMCKGEELDAFLSRHGGRDSFERIVYVGDGGNDYCPVTRLGEKDYAFVRRFRGLEKRIATEGNVTASIWYWAGAWEVEGLLGHLRGV</sequence>
<dbReference type="PANTHER" id="PTHR20889:SF12">
    <property type="entry name" value="LP01149P"/>
    <property type="match status" value="1"/>
</dbReference>
<feature type="binding site" evidence="6">
    <location>
        <position position="30"/>
    </location>
    <ligand>
        <name>Mg(2+)</name>
        <dbReference type="ChEBI" id="CHEBI:18420"/>
    </ligand>
</feature>
<evidence type="ECO:0000256" key="6">
    <source>
        <dbReference type="PIRSR" id="PIRSR031051-3"/>
    </source>
</evidence>
<evidence type="ECO:0000256" key="1">
    <source>
        <dbReference type="ARBA" id="ARBA00001946"/>
    </source>
</evidence>
<name>A0AAN6JUT6_9BASI</name>